<dbReference type="InterPro" id="IPR005170">
    <property type="entry name" value="Transptr-assoc_dom"/>
</dbReference>
<feature type="transmembrane region" description="Helical" evidence="11">
    <location>
        <begin position="61"/>
        <end position="82"/>
    </location>
</feature>
<dbReference type="SMART" id="SM01091">
    <property type="entry name" value="CorC_HlyC"/>
    <property type="match status" value="1"/>
</dbReference>
<evidence type="ECO:0000259" key="13">
    <source>
        <dbReference type="PROSITE" id="PS51846"/>
    </source>
</evidence>
<feature type="domain" description="CBS" evidence="12">
    <location>
        <begin position="291"/>
        <end position="348"/>
    </location>
</feature>
<dbReference type="PANTHER" id="PTHR43099">
    <property type="entry name" value="UPF0053 PROTEIN YRKA"/>
    <property type="match status" value="1"/>
</dbReference>
<dbReference type="InterPro" id="IPR051676">
    <property type="entry name" value="UPF0053_domain"/>
</dbReference>
<dbReference type="InterPro" id="IPR002550">
    <property type="entry name" value="CNNM"/>
</dbReference>
<evidence type="ECO:0000256" key="7">
    <source>
        <dbReference type="ARBA" id="ARBA00023122"/>
    </source>
</evidence>
<keyword evidence="4 10" id="KW-0812">Transmembrane</keyword>
<dbReference type="SUPFAM" id="SSF56176">
    <property type="entry name" value="FAD-binding/transporter-associated domain-like"/>
    <property type="match status" value="1"/>
</dbReference>
<dbReference type="InterPro" id="IPR036318">
    <property type="entry name" value="FAD-bd_PCMH-like_sf"/>
</dbReference>
<dbReference type="Proteomes" id="UP000199213">
    <property type="component" value="Unassembled WGS sequence"/>
</dbReference>
<accession>A0A1G9EVE2</accession>
<evidence type="ECO:0000256" key="2">
    <source>
        <dbReference type="ARBA" id="ARBA00006337"/>
    </source>
</evidence>
<comment type="subcellular location">
    <subcellularLocation>
        <location evidence="1">Cell membrane</location>
        <topology evidence="1">Multi-pass membrane protein</topology>
    </subcellularLocation>
</comment>
<keyword evidence="6 10" id="KW-1133">Transmembrane helix</keyword>
<evidence type="ECO:0000256" key="9">
    <source>
        <dbReference type="PROSITE-ProRule" id="PRU00703"/>
    </source>
</evidence>
<comment type="similarity">
    <text evidence="2">Belongs to the UPF0053 family.</text>
</comment>
<dbReference type="Pfam" id="PF03471">
    <property type="entry name" value="CorC_HlyC"/>
    <property type="match status" value="1"/>
</dbReference>
<evidence type="ECO:0000256" key="8">
    <source>
        <dbReference type="ARBA" id="ARBA00023136"/>
    </source>
</evidence>
<dbReference type="Gene3D" id="3.30.465.10">
    <property type="match status" value="1"/>
</dbReference>
<organism evidence="14 15">
    <name type="scientific">Actinopolyspora mzabensis</name>
    <dbReference type="NCBI Taxonomy" id="995066"/>
    <lineage>
        <taxon>Bacteria</taxon>
        <taxon>Bacillati</taxon>
        <taxon>Actinomycetota</taxon>
        <taxon>Actinomycetes</taxon>
        <taxon>Actinopolysporales</taxon>
        <taxon>Actinopolysporaceae</taxon>
        <taxon>Actinopolyspora</taxon>
    </lineage>
</organism>
<protein>
    <submittedName>
        <fullName evidence="14">Hemolysin, contains CBS domains</fullName>
    </submittedName>
</protein>
<gene>
    <name evidence="14" type="ORF">SAMN04487820_11331</name>
</gene>
<dbReference type="CDD" id="cd04590">
    <property type="entry name" value="CBS_pair_CorC_HlyC_assoc"/>
    <property type="match status" value="1"/>
</dbReference>
<reference evidence="15" key="1">
    <citation type="submission" date="2016-10" db="EMBL/GenBank/DDBJ databases">
        <authorList>
            <person name="Varghese N."/>
            <person name="Submissions S."/>
        </authorList>
    </citation>
    <scope>NUCLEOTIDE SEQUENCE [LARGE SCALE GENOMIC DNA]</scope>
    <source>
        <strain evidence="15">DSM 45460</strain>
    </source>
</reference>
<dbReference type="InterPro" id="IPR000644">
    <property type="entry name" value="CBS_dom"/>
</dbReference>
<evidence type="ECO:0000256" key="6">
    <source>
        <dbReference type="ARBA" id="ARBA00022989"/>
    </source>
</evidence>
<evidence type="ECO:0000256" key="5">
    <source>
        <dbReference type="ARBA" id="ARBA00022737"/>
    </source>
</evidence>
<keyword evidence="7 9" id="KW-0129">CBS domain</keyword>
<evidence type="ECO:0000256" key="3">
    <source>
        <dbReference type="ARBA" id="ARBA00022475"/>
    </source>
</evidence>
<dbReference type="InterPro" id="IPR044751">
    <property type="entry name" value="Ion_transp-like_CBS"/>
</dbReference>
<evidence type="ECO:0000313" key="14">
    <source>
        <dbReference type="EMBL" id="SDK80142.1"/>
    </source>
</evidence>
<dbReference type="GO" id="GO:0005886">
    <property type="term" value="C:plasma membrane"/>
    <property type="evidence" value="ECO:0007669"/>
    <property type="project" value="UniProtKB-SubCell"/>
</dbReference>
<dbReference type="InterPro" id="IPR046342">
    <property type="entry name" value="CBS_dom_sf"/>
</dbReference>
<evidence type="ECO:0000259" key="12">
    <source>
        <dbReference type="PROSITE" id="PS51371"/>
    </source>
</evidence>
<keyword evidence="3" id="KW-1003">Cell membrane</keyword>
<proteinExistence type="inferred from homology"/>
<evidence type="ECO:0000256" key="4">
    <source>
        <dbReference type="ARBA" id="ARBA00022692"/>
    </source>
</evidence>
<dbReference type="PROSITE" id="PS51846">
    <property type="entry name" value="CNNM"/>
    <property type="match status" value="1"/>
</dbReference>
<dbReference type="Gene3D" id="3.10.580.10">
    <property type="entry name" value="CBS-domain"/>
    <property type="match status" value="1"/>
</dbReference>
<dbReference type="GO" id="GO:0050660">
    <property type="term" value="F:flavin adenine dinucleotide binding"/>
    <property type="evidence" value="ECO:0007669"/>
    <property type="project" value="InterPro"/>
</dbReference>
<keyword evidence="15" id="KW-1185">Reference proteome</keyword>
<dbReference type="PANTHER" id="PTHR43099:SF6">
    <property type="entry name" value="UPF0053 PROTEIN RV1842C"/>
    <property type="match status" value="1"/>
</dbReference>
<evidence type="ECO:0000313" key="15">
    <source>
        <dbReference type="Proteomes" id="UP000199213"/>
    </source>
</evidence>
<sequence>MMDVLLAILGLLFVGVLTLGTALAVAAEFSLTTLERSTIDTHVAEVGDRRSRSVRRAHSTLSFQLSGAQVAITLTTLVTGYVAEPLIGDLLRPVITAIGIPMSVAVPAALVLAIFLATTLSMVFGEMVPKNLAIARPLPTARAVSGYHATFSRVFSLLINGMNNSANWVIRKFGVEPQEELRSARSPDELGSIVRSSAEHGTLDEATAVLMDRSLRFGERTAQELMTPRVRVESLAARDSVLELIDTARRTGFSRFPVHGGDLDEVHGVVHVKQAFGVPLGDRAGTSVGSLTRPVPTVPESLDGDALLERLRGSGLQMALVVDEYGGTAGIVSLEDVVEEIIGDVRDEHDRREAAAVRRTGGSSWNISGLLRADELEEATGFAMPEGDYETVAGFVLYRLGRIPAPGDRLQQDDWTLTVTGMDRHRIAELRLQYRSPELSSRQPVANAEPQREVSR</sequence>
<name>A0A1G9EVE2_ACTMZ</name>
<dbReference type="Pfam" id="PF01595">
    <property type="entry name" value="CNNM"/>
    <property type="match status" value="1"/>
</dbReference>
<feature type="transmembrane region" description="Helical" evidence="11">
    <location>
        <begin position="94"/>
        <end position="117"/>
    </location>
</feature>
<keyword evidence="8 10" id="KW-0472">Membrane</keyword>
<dbReference type="AlphaFoldDB" id="A0A1G9EVE2"/>
<dbReference type="PROSITE" id="PS51371">
    <property type="entry name" value="CBS"/>
    <property type="match status" value="1"/>
</dbReference>
<dbReference type="EMBL" id="FNFM01000013">
    <property type="protein sequence ID" value="SDK80142.1"/>
    <property type="molecule type" value="Genomic_DNA"/>
</dbReference>
<dbReference type="SUPFAM" id="SSF54631">
    <property type="entry name" value="CBS-domain pair"/>
    <property type="match status" value="1"/>
</dbReference>
<dbReference type="Pfam" id="PF00571">
    <property type="entry name" value="CBS"/>
    <property type="match status" value="1"/>
</dbReference>
<evidence type="ECO:0000256" key="10">
    <source>
        <dbReference type="PROSITE-ProRule" id="PRU01193"/>
    </source>
</evidence>
<keyword evidence="5" id="KW-0677">Repeat</keyword>
<dbReference type="InterPro" id="IPR016169">
    <property type="entry name" value="FAD-bd_PCMH_sub2"/>
</dbReference>
<evidence type="ECO:0000256" key="1">
    <source>
        <dbReference type="ARBA" id="ARBA00004651"/>
    </source>
</evidence>
<feature type="domain" description="CNNM transmembrane" evidence="13">
    <location>
        <begin position="3"/>
        <end position="207"/>
    </location>
</feature>
<evidence type="ECO:0000256" key="11">
    <source>
        <dbReference type="SAM" id="Phobius"/>
    </source>
</evidence>